<feature type="compositionally biased region" description="Low complexity" evidence="1">
    <location>
        <begin position="85"/>
        <end position="96"/>
    </location>
</feature>
<feature type="compositionally biased region" description="Basic and acidic residues" evidence="1">
    <location>
        <begin position="11"/>
        <end position="26"/>
    </location>
</feature>
<evidence type="ECO:0000313" key="4">
    <source>
        <dbReference type="Proteomes" id="UP000316726"/>
    </source>
</evidence>
<dbReference type="AlphaFoldDB" id="A0A5B8MD85"/>
<evidence type="ECO:0000313" key="3">
    <source>
        <dbReference type="EMBL" id="QDZ17575.1"/>
    </source>
</evidence>
<organism evidence="3 4">
    <name type="scientific">Chloropicon primus</name>
    <dbReference type="NCBI Taxonomy" id="1764295"/>
    <lineage>
        <taxon>Eukaryota</taxon>
        <taxon>Viridiplantae</taxon>
        <taxon>Chlorophyta</taxon>
        <taxon>Chloropicophyceae</taxon>
        <taxon>Chloropicales</taxon>
        <taxon>Chloropicaceae</taxon>
        <taxon>Chloropicon</taxon>
    </lineage>
</organism>
<feature type="region of interest" description="Disordered" evidence="1">
    <location>
        <begin position="1"/>
        <end position="28"/>
    </location>
</feature>
<feature type="region of interest" description="Disordered" evidence="1">
    <location>
        <begin position="70"/>
        <end position="96"/>
    </location>
</feature>
<sequence>MRLLSSGAEKTGSRHTQENHRAKPENLEEMEEFSTFNAVGGMGVAAFGAVALAAVGAVGAFQMASAMAAQAGHTLQKDKSSVKETATTSTATTQGE</sequence>
<proteinExistence type="predicted"/>
<name>A0A5B8MD85_9CHLO</name>
<gene>
    <name evidence="3" type="ORF">A3770_01p00930</name>
</gene>
<evidence type="ECO:0000256" key="1">
    <source>
        <dbReference type="SAM" id="MobiDB-lite"/>
    </source>
</evidence>
<reference evidence="3 4" key="1">
    <citation type="submission" date="2018-07" db="EMBL/GenBank/DDBJ databases">
        <title>The complete nuclear genome of the prasinophyte Chloropicon primus (CCMP1205).</title>
        <authorList>
            <person name="Pombert J.-F."/>
            <person name="Otis C."/>
            <person name="Turmel M."/>
            <person name="Lemieux C."/>
        </authorList>
    </citation>
    <scope>NUCLEOTIDE SEQUENCE [LARGE SCALE GENOMIC DNA]</scope>
    <source>
        <strain evidence="3 4">CCMP1205</strain>
    </source>
</reference>
<dbReference type="EMBL" id="CP031034">
    <property type="protein sequence ID" value="QDZ17575.1"/>
    <property type="molecule type" value="Genomic_DNA"/>
</dbReference>
<keyword evidence="2" id="KW-1133">Transmembrane helix</keyword>
<keyword evidence="2" id="KW-0812">Transmembrane</keyword>
<evidence type="ECO:0000256" key="2">
    <source>
        <dbReference type="SAM" id="Phobius"/>
    </source>
</evidence>
<protein>
    <submittedName>
        <fullName evidence="3">Uncharacterized protein</fullName>
    </submittedName>
</protein>
<keyword evidence="2" id="KW-0472">Membrane</keyword>
<accession>A0A5B8MD85</accession>
<keyword evidence="4" id="KW-1185">Reference proteome</keyword>
<feature type="transmembrane region" description="Helical" evidence="2">
    <location>
        <begin position="38"/>
        <end position="61"/>
    </location>
</feature>
<dbReference type="Proteomes" id="UP000316726">
    <property type="component" value="Chromosome 1"/>
</dbReference>